<accession>A0A1X6YAJ3</accession>
<evidence type="ECO:0000313" key="1">
    <source>
        <dbReference type="EMBL" id="SLN15805.1"/>
    </source>
</evidence>
<gene>
    <name evidence="1" type="ORF">ROG8370_00425</name>
</gene>
<dbReference type="OrthoDB" id="7874631at2"/>
<evidence type="ECO:0008006" key="3">
    <source>
        <dbReference type="Google" id="ProtNLM"/>
    </source>
</evidence>
<dbReference type="Proteomes" id="UP000194012">
    <property type="component" value="Unassembled WGS sequence"/>
</dbReference>
<reference evidence="2" key="1">
    <citation type="submission" date="2017-03" db="EMBL/GenBank/DDBJ databases">
        <authorList>
            <person name="Rodrigo-Torres L."/>
            <person name="Arahal R.D."/>
            <person name="Lucena T."/>
        </authorList>
    </citation>
    <scope>NUCLEOTIDE SEQUENCE [LARGE SCALE GENOMIC DNA]</scope>
    <source>
        <strain evidence="2">CECT 8370</strain>
    </source>
</reference>
<dbReference type="EMBL" id="FWFJ01000002">
    <property type="protein sequence ID" value="SLN15805.1"/>
    <property type="molecule type" value="Genomic_DNA"/>
</dbReference>
<dbReference type="RefSeq" id="WP_085825422.1">
    <property type="nucleotide sequence ID" value="NZ_FWFJ01000002.1"/>
</dbReference>
<keyword evidence="2" id="KW-1185">Reference proteome</keyword>
<dbReference type="AlphaFoldDB" id="A0A1X6YAJ3"/>
<name>A0A1X6YAJ3_9RHOB</name>
<proteinExistence type="predicted"/>
<protein>
    <recommendedName>
        <fullName evidence="3">PepSY domain-containing protein</fullName>
    </recommendedName>
</protein>
<organism evidence="1 2">
    <name type="scientific">Roseovarius gaetbuli</name>
    <dbReference type="NCBI Taxonomy" id="1356575"/>
    <lineage>
        <taxon>Bacteria</taxon>
        <taxon>Pseudomonadati</taxon>
        <taxon>Pseudomonadota</taxon>
        <taxon>Alphaproteobacteria</taxon>
        <taxon>Rhodobacterales</taxon>
        <taxon>Roseobacteraceae</taxon>
        <taxon>Roseovarius</taxon>
    </lineage>
</organism>
<evidence type="ECO:0000313" key="2">
    <source>
        <dbReference type="Proteomes" id="UP000194012"/>
    </source>
</evidence>
<sequence>MPRWMLFVPVMALVAAVAGIGLMLGGRSVGTTETEVIERFAVRYLAEAGAGATRSDCAARPAQSEGLWLVVACDLRGGARFEYFVDAYGRLAHANRLERQS</sequence>